<dbReference type="InterPro" id="IPR038293">
    <property type="entry name" value="ATPase_inh_sub_z_sf"/>
</dbReference>
<dbReference type="Pfam" id="PF07345">
    <property type="entry name" value="ATPaseInh_sub_z"/>
    <property type="match status" value="1"/>
</dbReference>
<dbReference type="AlphaFoldDB" id="A0A1M4MYS5"/>
<accession>A0A1M4MYS5</accession>
<dbReference type="EMBL" id="FMJB01000047">
    <property type="protein sequence ID" value="SCM67712.1"/>
    <property type="molecule type" value="Genomic_DNA"/>
</dbReference>
<protein>
    <submittedName>
        <fullName evidence="1">Putative aldolase</fullName>
    </submittedName>
</protein>
<dbReference type="InterPro" id="IPR009945">
    <property type="entry name" value="ATPase_inh_sub_z"/>
</dbReference>
<evidence type="ECO:0000313" key="2">
    <source>
        <dbReference type="Proteomes" id="UP000184085"/>
    </source>
</evidence>
<dbReference type="RefSeq" id="WP_143152117.1">
    <property type="nucleotide sequence ID" value="NZ_FMJB01000047.1"/>
</dbReference>
<evidence type="ECO:0000313" key="1">
    <source>
        <dbReference type="EMBL" id="SCM67712.1"/>
    </source>
</evidence>
<keyword evidence="2" id="KW-1185">Reference proteome</keyword>
<sequence>MGLFDDRQRAFEARFAYEEDKAFRVSALRSRMMAAWAADLMGKTGPEAQDYVNSIVHD</sequence>
<reference evidence="2" key="1">
    <citation type="submission" date="2016-09" db="EMBL/GenBank/DDBJ databases">
        <authorList>
            <person name="Wibberg D."/>
        </authorList>
    </citation>
    <scope>NUCLEOTIDE SEQUENCE [LARGE SCALE GENOMIC DNA]</scope>
</reference>
<dbReference type="Proteomes" id="UP000184085">
    <property type="component" value="Unassembled WGS sequence"/>
</dbReference>
<proteinExistence type="predicted"/>
<dbReference type="Gene3D" id="1.10.790.20">
    <property type="entry name" value="Domain of unknown function DUF1476"/>
    <property type="match status" value="1"/>
</dbReference>
<name>A0A1M4MYS5_9RHOB</name>
<gene>
    <name evidence="1" type="ORF">KARMA_1916</name>
</gene>
<organism evidence="1 2">
    <name type="scientific">Donghicola eburneus</name>
    <dbReference type="NCBI Taxonomy" id="393278"/>
    <lineage>
        <taxon>Bacteria</taxon>
        <taxon>Pseudomonadati</taxon>
        <taxon>Pseudomonadota</taxon>
        <taxon>Alphaproteobacteria</taxon>
        <taxon>Rhodobacterales</taxon>
        <taxon>Roseobacteraceae</taxon>
        <taxon>Donghicola</taxon>
    </lineage>
</organism>